<comment type="caution">
    <text evidence="1">The sequence shown here is derived from an EMBL/GenBank/DDBJ whole genome shotgun (WGS) entry which is preliminary data.</text>
</comment>
<accession>A0AAE0FBK1</accession>
<gene>
    <name evidence="1" type="ORF">CYMTET_34176</name>
</gene>
<proteinExistence type="predicted"/>
<dbReference type="EMBL" id="LGRX02021415">
    <property type="protein sequence ID" value="KAK3256702.1"/>
    <property type="molecule type" value="Genomic_DNA"/>
</dbReference>
<evidence type="ECO:0000313" key="2">
    <source>
        <dbReference type="Proteomes" id="UP001190700"/>
    </source>
</evidence>
<name>A0AAE0FBK1_9CHLO</name>
<feature type="non-terminal residue" evidence="1">
    <location>
        <position position="1"/>
    </location>
</feature>
<organism evidence="1 2">
    <name type="scientific">Cymbomonas tetramitiformis</name>
    <dbReference type="NCBI Taxonomy" id="36881"/>
    <lineage>
        <taxon>Eukaryota</taxon>
        <taxon>Viridiplantae</taxon>
        <taxon>Chlorophyta</taxon>
        <taxon>Pyramimonadophyceae</taxon>
        <taxon>Pyramimonadales</taxon>
        <taxon>Pyramimonadaceae</taxon>
        <taxon>Cymbomonas</taxon>
    </lineage>
</organism>
<dbReference type="Proteomes" id="UP001190700">
    <property type="component" value="Unassembled WGS sequence"/>
</dbReference>
<sequence>TPPYVQSICPTAYEYLATSGYCNGTTDATYYLFNATKLCMKDGYSDDNCSRALSDTVDGCTAEDLGADVYEEVLSSAGTCDMNDVCYDSWTSIGDHCLVDGDPDLSELCIEGTECNEWLLTTISSCNATGNSSQAVKETESRELAEEVDNYLCPDYLSGLSPPPPGRDALVPTAYVSNVSDLCPTAYNYLATSGYCNGTTDETYYLFDATKLCMKYGYSDDNCSRALNDTVDGCTAEDLGADVYEEVLSSAGTCDMNDVCYHNDFHYVSNCLGGVGGEPDLSELCIEGTECNEWMLMTISSCNATGNSSQAVAETASRGQAEGVNNSLCPMYLSGLSPPPPAMDLVAVDTPYVSNASDLCLTAYEYLANTGFCNGTANDTTIYFNANKLCMKFGWNDDNCSRALNDTVDGCTAEDLGADVYEEVLSSAGTCDQNDVCYDNSFQYSYYCFGGVGGEPDLSELCIEGTECNEWMLTTISSCNATGNSSQAVAETASRGQAEGVNNSLCSDYLSGLSPPPPVCEYGQDVAGYTITVGSTEYACSEAMIFLESLGVTNCSLAAETAAGLVGYGDLFTPEMEEEVLENCEGSCMICATGSTGEHAKAPDLCAVPV</sequence>
<keyword evidence="2" id="KW-1185">Reference proteome</keyword>
<evidence type="ECO:0000313" key="1">
    <source>
        <dbReference type="EMBL" id="KAK3256702.1"/>
    </source>
</evidence>
<protein>
    <submittedName>
        <fullName evidence="1">Uncharacterized protein</fullName>
    </submittedName>
</protein>
<dbReference type="AlphaFoldDB" id="A0AAE0FBK1"/>
<reference evidence="1 2" key="1">
    <citation type="journal article" date="2015" name="Genome Biol. Evol.">
        <title>Comparative Genomics of a Bacterivorous Green Alga Reveals Evolutionary Causalities and Consequences of Phago-Mixotrophic Mode of Nutrition.</title>
        <authorList>
            <person name="Burns J.A."/>
            <person name="Paasch A."/>
            <person name="Narechania A."/>
            <person name="Kim E."/>
        </authorList>
    </citation>
    <scope>NUCLEOTIDE SEQUENCE [LARGE SCALE GENOMIC DNA]</scope>
    <source>
        <strain evidence="1 2">PLY_AMNH</strain>
    </source>
</reference>